<keyword evidence="1" id="KW-0479">Metal-binding</keyword>
<dbReference type="SMART" id="SM00066">
    <property type="entry name" value="GAL4"/>
    <property type="match status" value="1"/>
</dbReference>
<dbReference type="GO" id="GO:0000981">
    <property type="term" value="F:DNA-binding transcription factor activity, RNA polymerase II-specific"/>
    <property type="evidence" value="ECO:0007669"/>
    <property type="project" value="InterPro"/>
</dbReference>
<feature type="region of interest" description="Disordered" evidence="3">
    <location>
        <begin position="67"/>
        <end position="96"/>
    </location>
</feature>
<sequence length="294" mass="32758">MYHIAADVIEPPTLTTVTPAKSSKKRSKRKQVKNACVNCQKACKRCDEGRPCQRCVKLGLTATCRNSPRKERQKGVKRGPYKKRQRLEQQQQDQESSLVTELSNEWYLNTDHAVMLGQPTWKQSCPQLVSEILSPLSTSDQSDHQGLNYGSSSTWSSSSPSLSPMSQLYSASTMERGSTATPETETIATAPMGMFDQQVLMPEIGSVTTNTSWMYPVESFSTSWPFMENQSQQFLCSAIYPVYHTSTSATTNAAPMTTTTTTAAMEPFGSFNLHLPNFHQHSLHVPSTSMEFIF</sequence>
<dbReference type="Proteomes" id="UP000605846">
    <property type="component" value="Unassembled WGS sequence"/>
</dbReference>
<dbReference type="EMBL" id="JABAYA010000317">
    <property type="protein sequence ID" value="KAF7721025.1"/>
    <property type="molecule type" value="Genomic_DNA"/>
</dbReference>
<dbReference type="InterPro" id="IPR001138">
    <property type="entry name" value="Zn2Cys6_DnaBD"/>
</dbReference>
<dbReference type="InterPro" id="IPR036864">
    <property type="entry name" value="Zn2-C6_fun-type_DNA-bd_sf"/>
</dbReference>
<evidence type="ECO:0000259" key="4">
    <source>
        <dbReference type="PROSITE" id="PS50048"/>
    </source>
</evidence>
<reference evidence="5" key="1">
    <citation type="submission" date="2020-01" db="EMBL/GenBank/DDBJ databases">
        <title>Genome Sequencing of Three Apophysomyces-Like Fungal Strains Confirms a Novel Fungal Genus in the Mucoromycota with divergent Burkholderia-like Endosymbiotic Bacteria.</title>
        <authorList>
            <person name="Stajich J.E."/>
            <person name="Macias A.M."/>
            <person name="Carter-House D."/>
            <person name="Lovett B."/>
            <person name="Kasson L.R."/>
            <person name="Berry K."/>
            <person name="Grigoriev I."/>
            <person name="Chang Y."/>
            <person name="Spatafora J."/>
            <person name="Kasson M.T."/>
        </authorList>
    </citation>
    <scope>NUCLEOTIDE SEQUENCE</scope>
    <source>
        <strain evidence="5">NRRL A-21654</strain>
    </source>
</reference>
<name>A0A8H7BK81_9FUNG</name>
<evidence type="ECO:0000256" key="3">
    <source>
        <dbReference type="SAM" id="MobiDB-lite"/>
    </source>
</evidence>
<dbReference type="PANTHER" id="PTHR47659:SF7">
    <property type="entry name" value="FUNGAL TRANSCRIPTIONAL REGULATORY PROTEIN, N-TERMINAL DOMAIN-CONTAINING PROTEIN"/>
    <property type="match status" value="1"/>
</dbReference>
<dbReference type="AlphaFoldDB" id="A0A8H7BK81"/>
<gene>
    <name evidence="5" type="ORF">EC973_005550</name>
</gene>
<keyword evidence="6" id="KW-1185">Reference proteome</keyword>
<protein>
    <recommendedName>
        <fullName evidence="4">Zn(2)-C6 fungal-type domain-containing protein</fullName>
    </recommendedName>
</protein>
<evidence type="ECO:0000256" key="2">
    <source>
        <dbReference type="ARBA" id="ARBA00023242"/>
    </source>
</evidence>
<feature type="region of interest" description="Disordered" evidence="3">
    <location>
        <begin position="137"/>
        <end position="182"/>
    </location>
</feature>
<accession>A0A8H7BK81</accession>
<feature type="compositionally biased region" description="Basic residues" evidence="3">
    <location>
        <begin position="75"/>
        <end position="85"/>
    </location>
</feature>
<dbReference type="SUPFAM" id="SSF57701">
    <property type="entry name" value="Zn2/Cys6 DNA-binding domain"/>
    <property type="match status" value="1"/>
</dbReference>
<dbReference type="OrthoDB" id="5575144at2759"/>
<feature type="compositionally biased region" description="Polar residues" evidence="3">
    <location>
        <begin position="137"/>
        <end position="150"/>
    </location>
</feature>
<dbReference type="CDD" id="cd00067">
    <property type="entry name" value="GAL4"/>
    <property type="match status" value="1"/>
</dbReference>
<evidence type="ECO:0000256" key="1">
    <source>
        <dbReference type="ARBA" id="ARBA00022723"/>
    </source>
</evidence>
<evidence type="ECO:0000313" key="5">
    <source>
        <dbReference type="EMBL" id="KAF7721025.1"/>
    </source>
</evidence>
<dbReference type="InterPro" id="IPR050335">
    <property type="entry name" value="ERT1_acuK_gluconeogen_tf"/>
</dbReference>
<comment type="caution">
    <text evidence="5">The sequence shown here is derived from an EMBL/GenBank/DDBJ whole genome shotgun (WGS) entry which is preliminary data.</text>
</comment>
<feature type="domain" description="Zn(2)-C6 fungal-type" evidence="4">
    <location>
        <begin position="35"/>
        <end position="66"/>
    </location>
</feature>
<dbReference type="Pfam" id="PF00172">
    <property type="entry name" value="Zn_clus"/>
    <property type="match status" value="1"/>
</dbReference>
<keyword evidence="2" id="KW-0539">Nucleus</keyword>
<evidence type="ECO:0000313" key="6">
    <source>
        <dbReference type="Proteomes" id="UP000605846"/>
    </source>
</evidence>
<dbReference type="PANTHER" id="PTHR47659">
    <property type="entry name" value="ZN(II)2CYS6 TRANSCRIPTION FACTOR (EUROFUNG)-RELATED"/>
    <property type="match status" value="1"/>
</dbReference>
<organism evidence="5 6">
    <name type="scientific">Apophysomyces ossiformis</name>
    <dbReference type="NCBI Taxonomy" id="679940"/>
    <lineage>
        <taxon>Eukaryota</taxon>
        <taxon>Fungi</taxon>
        <taxon>Fungi incertae sedis</taxon>
        <taxon>Mucoromycota</taxon>
        <taxon>Mucoromycotina</taxon>
        <taxon>Mucoromycetes</taxon>
        <taxon>Mucorales</taxon>
        <taxon>Mucorineae</taxon>
        <taxon>Mucoraceae</taxon>
        <taxon>Apophysomyces</taxon>
    </lineage>
</organism>
<dbReference type="PROSITE" id="PS50048">
    <property type="entry name" value="ZN2_CY6_FUNGAL_2"/>
    <property type="match status" value="1"/>
</dbReference>
<dbReference type="GO" id="GO:0008270">
    <property type="term" value="F:zinc ion binding"/>
    <property type="evidence" value="ECO:0007669"/>
    <property type="project" value="InterPro"/>
</dbReference>
<feature type="compositionally biased region" description="Low complexity" evidence="3">
    <location>
        <begin position="151"/>
        <end position="170"/>
    </location>
</feature>
<proteinExistence type="predicted"/>